<dbReference type="EMBL" id="JDVG02000623">
    <property type="protein sequence ID" value="KFB70938.1"/>
    <property type="molecule type" value="Genomic_DNA"/>
</dbReference>
<dbReference type="Pfam" id="PF07769">
    <property type="entry name" value="PsiF_repeat"/>
    <property type="match status" value="1"/>
</dbReference>
<feature type="signal peptide" evidence="1">
    <location>
        <begin position="1"/>
        <end position="19"/>
    </location>
</feature>
<name>A0A080LRS7_9PROT</name>
<accession>A0A080LRS7</accession>
<organism evidence="2 3">
    <name type="scientific">Candidatus Accumulibacter phosphatis</name>
    <dbReference type="NCBI Taxonomy" id="327160"/>
    <lineage>
        <taxon>Bacteria</taxon>
        <taxon>Pseudomonadati</taxon>
        <taxon>Pseudomonadota</taxon>
        <taxon>Betaproteobacteria</taxon>
        <taxon>Candidatus Accumulibacter</taxon>
    </lineage>
</organism>
<sequence>MKALIALVTLAFATGGAFAAEEKKAPSAAQKAQQERMSACNAQAKEKNLKGNERKQFMSECLKANPT</sequence>
<keyword evidence="1" id="KW-0732">Signal</keyword>
<evidence type="ECO:0000313" key="2">
    <source>
        <dbReference type="EMBL" id="KFB70938.1"/>
    </source>
</evidence>
<proteinExistence type="predicted"/>
<reference evidence="2 3" key="1">
    <citation type="submission" date="2014-02" db="EMBL/GenBank/DDBJ databases">
        <title>Expanding our view of genomic diversity in Candidatus Accumulibacter clades.</title>
        <authorList>
            <person name="Skennerton C.T."/>
            <person name="Barr J.J."/>
            <person name="Slater F.R."/>
            <person name="Bond P.L."/>
            <person name="Tyson G.W."/>
        </authorList>
    </citation>
    <scope>NUCLEOTIDE SEQUENCE [LARGE SCALE GENOMIC DNA]</scope>
    <source>
        <strain evidence="3">BA-91</strain>
    </source>
</reference>
<dbReference type="AlphaFoldDB" id="A0A080LRS7"/>
<evidence type="ECO:0000313" key="3">
    <source>
        <dbReference type="Proteomes" id="UP000020077"/>
    </source>
</evidence>
<dbReference type="InterPro" id="IPR011690">
    <property type="entry name" value="P_starv_induced_PsiF"/>
</dbReference>
<feature type="chain" id="PRO_5001750593" evidence="1">
    <location>
        <begin position="20"/>
        <end position="67"/>
    </location>
</feature>
<comment type="caution">
    <text evidence="2">The sequence shown here is derived from an EMBL/GenBank/DDBJ whole genome shotgun (WGS) entry which is preliminary data.</text>
</comment>
<dbReference type="Proteomes" id="UP000020077">
    <property type="component" value="Unassembled WGS sequence"/>
</dbReference>
<protein>
    <submittedName>
        <fullName evidence="2">Phosphate starvation-inducible protein PsiF</fullName>
    </submittedName>
</protein>
<gene>
    <name evidence="2" type="primary">psiF</name>
    <name evidence="2" type="ORF">AW09_003950</name>
</gene>
<evidence type="ECO:0000256" key="1">
    <source>
        <dbReference type="SAM" id="SignalP"/>
    </source>
</evidence>